<comment type="caution">
    <text evidence="1">The sequence shown here is derived from an EMBL/GenBank/DDBJ whole genome shotgun (WGS) entry which is preliminary data.</text>
</comment>
<dbReference type="RefSeq" id="WP_078005097.1">
    <property type="nucleotide sequence ID" value="NZ_MRUL01000036.1"/>
</dbReference>
<dbReference type="InterPro" id="IPR022798">
    <property type="entry name" value="BcsD_bac"/>
</dbReference>
<dbReference type="GO" id="GO:0030244">
    <property type="term" value="P:cellulose biosynthetic process"/>
    <property type="evidence" value="ECO:0007669"/>
    <property type="project" value="InterPro"/>
</dbReference>
<reference evidence="1 2" key="1">
    <citation type="submission" date="2016-12" db="EMBL/GenBank/DDBJ databases">
        <title>Izhakiella australiana sp. nov. of genus Izhakiella isolated from Australian desert.</title>
        <authorList>
            <person name="Ji M."/>
        </authorList>
    </citation>
    <scope>NUCLEOTIDE SEQUENCE [LARGE SCALE GENOMIC DNA]</scope>
    <source>
        <strain evidence="1 2">D4N98</strain>
    </source>
</reference>
<dbReference type="AlphaFoldDB" id="A0A1S8Y6L7"/>
<evidence type="ECO:0008006" key="3">
    <source>
        <dbReference type="Google" id="ProtNLM"/>
    </source>
</evidence>
<dbReference type="STRING" id="1926881.BTJ39_23505"/>
<accession>A0A1S8Y6L7</accession>
<gene>
    <name evidence="1" type="ORF">BTJ39_23505</name>
</gene>
<keyword evidence="2" id="KW-1185">Reference proteome</keyword>
<proteinExistence type="predicted"/>
<dbReference type="Pfam" id="PF03500">
    <property type="entry name" value="Cellsynth_D"/>
    <property type="match status" value="1"/>
</dbReference>
<evidence type="ECO:0000313" key="2">
    <source>
        <dbReference type="Proteomes" id="UP000190667"/>
    </source>
</evidence>
<name>A0A1S8Y6L7_9GAMM</name>
<evidence type="ECO:0000313" key="1">
    <source>
        <dbReference type="EMBL" id="OON34690.1"/>
    </source>
</evidence>
<dbReference type="OrthoDB" id="6078279at2"/>
<dbReference type="InterPro" id="IPR038470">
    <property type="entry name" value="Cellsynth_D_sf"/>
</dbReference>
<dbReference type="Gene3D" id="3.30.70.2590">
    <property type="match status" value="1"/>
</dbReference>
<dbReference type="Proteomes" id="UP000190667">
    <property type="component" value="Unassembled WGS sequence"/>
</dbReference>
<dbReference type="EMBL" id="MRUL01000036">
    <property type="protein sequence ID" value="OON34690.1"/>
    <property type="molecule type" value="Genomic_DNA"/>
</dbReference>
<organism evidence="1 2">
    <name type="scientific">Izhakiella australiensis</name>
    <dbReference type="NCBI Taxonomy" id="1926881"/>
    <lineage>
        <taxon>Bacteria</taxon>
        <taxon>Pseudomonadati</taxon>
        <taxon>Pseudomonadota</taxon>
        <taxon>Gammaproteobacteria</taxon>
        <taxon>Enterobacterales</taxon>
        <taxon>Erwiniaceae</taxon>
        <taxon>Izhakiella</taxon>
    </lineage>
</organism>
<sequence>MTDFDKLTRDYHLRQQYQPGWFDLLSLMIDSMFSNASEDDGLAFLRQTGERLAQLFPVGEVETLADLENSINQQLALFHWGTVDIEAADAILVITHLALPPGNQVMDDARWQRVMAAILQGMYAGWLQALGGQLRLVITPVAGNERNRLRLHYQR</sequence>
<protein>
    <recommendedName>
        <fullName evidence="3">Cellulose synthase</fullName>
    </recommendedName>
</protein>